<gene>
    <name evidence="2" type="ORF">ACH4OY_03145</name>
</gene>
<accession>A0ABW7SDC5</accession>
<comment type="caution">
    <text evidence="2">The sequence shown here is derived from an EMBL/GenBank/DDBJ whole genome shotgun (WGS) entry which is preliminary data.</text>
</comment>
<sequence length="152" mass="15790">MASPSGNLDVQPEALSAFATTSRERADRFRQLNQVFGDGHVPRHAFGVMPASFGLAAAYAEQFEACLQGLADGADVMADIAEGLDDTAGSYTGSDVDNRDLFAPGRSDAPERAPLMPGRPPVPAVGHEPTLSPSDTPSPMPRAAPTVAEGGR</sequence>
<name>A0ABW7SDC5_9ACTN</name>
<proteinExistence type="predicted"/>
<evidence type="ECO:0000313" key="3">
    <source>
        <dbReference type="Proteomes" id="UP001611075"/>
    </source>
</evidence>
<dbReference type="InterPro" id="IPR022536">
    <property type="entry name" value="EspC"/>
</dbReference>
<dbReference type="Proteomes" id="UP001611075">
    <property type="component" value="Unassembled WGS sequence"/>
</dbReference>
<evidence type="ECO:0000256" key="1">
    <source>
        <dbReference type="SAM" id="MobiDB-lite"/>
    </source>
</evidence>
<keyword evidence="3" id="KW-1185">Reference proteome</keyword>
<dbReference type="RefSeq" id="WP_396676367.1">
    <property type="nucleotide sequence ID" value="NZ_JBIRPU010000002.1"/>
</dbReference>
<feature type="region of interest" description="Disordered" evidence="1">
    <location>
        <begin position="88"/>
        <end position="152"/>
    </location>
</feature>
<protein>
    <submittedName>
        <fullName evidence="2">Type VII secretion target</fullName>
    </submittedName>
</protein>
<evidence type="ECO:0000313" key="2">
    <source>
        <dbReference type="EMBL" id="MFI0791689.1"/>
    </source>
</evidence>
<organism evidence="2 3">
    <name type="scientific">Micromonospora rubida</name>
    <dbReference type="NCBI Taxonomy" id="2697657"/>
    <lineage>
        <taxon>Bacteria</taxon>
        <taxon>Bacillati</taxon>
        <taxon>Actinomycetota</taxon>
        <taxon>Actinomycetes</taxon>
        <taxon>Micromonosporales</taxon>
        <taxon>Micromonosporaceae</taxon>
        <taxon>Micromonospora</taxon>
    </lineage>
</organism>
<dbReference type="Pfam" id="PF10824">
    <property type="entry name" value="T7SS_ESX_EspC"/>
    <property type="match status" value="1"/>
</dbReference>
<dbReference type="EMBL" id="JBIRPU010000002">
    <property type="protein sequence ID" value="MFI0791689.1"/>
    <property type="molecule type" value="Genomic_DNA"/>
</dbReference>
<reference evidence="2 3" key="1">
    <citation type="submission" date="2024-10" db="EMBL/GenBank/DDBJ databases">
        <title>The Natural Products Discovery Center: Release of the First 8490 Sequenced Strains for Exploring Actinobacteria Biosynthetic Diversity.</title>
        <authorList>
            <person name="Kalkreuter E."/>
            <person name="Kautsar S.A."/>
            <person name="Yang D."/>
            <person name="Bader C.D."/>
            <person name="Teijaro C.N."/>
            <person name="Fluegel L."/>
            <person name="Davis C.M."/>
            <person name="Simpson J.R."/>
            <person name="Lauterbach L."/>
            <person name="Steele A.D."/>
            <person name="Gui C."/>
            <person name="Meng S."/>
            <person name="Li G."/>
            <person name="Viehrig K."/>
            <person name="Ye F."/>
            <person name="Su P."/>
            <person name="Kiefer A.F."/>
            <person name="Nichols A."/>
            <person name="Cepeda A.J."/>
            <person name="Yan W."/>
            <person name="Fan B."/>
            <person name="Jiang Y."/>
            <person name="Adhikari A."/>
            <person name="Zheng C.-J."/>
            <person name="Schuster L."/>
            <person name="Cowan T.M."/>
            <person name="Smanski M.J."/>
            <person name="Chevrette M.G."/>
            <person name="De Carvalho L.P.S."/>
            <person name="Shen B."/>
        </authorList>
    </citation>
    <scope>NUCLEOTIDE SEQUENCE [LARGE SCALE GENOMIC DNA]</scope>
    <source>
        <strain evidence="2 3">NPDC021253</strain>
    </source>
</reference>